<protein>
    <submittedName>
        <fullName evidence="1">Uncharacterized protein</fullName>
    </submittedName>
</protein>
<dbReference type="Proteomes" id="UP000633509">
    <property type="component" value="Unassembled WGS sequence"/>
</dbReference>
<reference evidence="1 2" key="1">
    <citation type="submission" date="2020-10" db="EMBL/GenBank/DDBJ databases">
        <title>Sequencing the genomes of 1000 actinobacteria strains.</title>
        <authorList>
            <person name="Klenk H.-P."/>
        </authorList>
    </citation>
    <scope>NUCLEOTIDE SEQUENCE [LARGE SCALE GENOMIC DNA]</scope>
    <source>
        <strain evidence="1 2">DSM 43173</strain>
    </source>
</reference>
<dbReference type="EMBL" id="JADBEK010000001">
    <property type="protein sequence ID" value="MBE1586692.1"/>
    <property type="molecule type" value="Genomic_DNA"/>
</dbReference>
<organism evidence="1 2">
    <name type="scientific">Nonomuraea angiospora</name>
    <dbReference type="NCBI Taxonomy" id="46172"/>
    <lineage>
        <taxon>Bacteria</taxon>
        <taxon>Bacillati</taxon>
        <taxon>Actinomycetota</taxon>
        <taxon>Actinomycetes</taxon>
        <taxon>Streptosporangiales</taxon>
        <taxon>Streptosporangiaceae</taxon>
        <taxon>Nonomuraea</taxon>
    </lineage>
</organism>
<evidence type="ECO:0000313" key="2">
    <source>
        <dbReference type="Proteomes" id="UP000633509"/>
    </source>
</evidence>
<keyword evidence="2" id="KW-1185">Reference proteome</keyword>
<sequence>MRPDGAASFRFTDFDRILGELGEYGCTPNVYLYSMTTH</sequence>
<gene>
    <name evidence="1" type="ORF">H4W80_004950</name>
</gene>
<comment type="caution">
    <text evidence="1">The sequence shown here is derived from an EMBL/GenBank/DDBJ whole genome shotgun (WGS) entry which is preliminary data.</text>
</comment>
<accession>A0ABR9M283</accession>
<evidence type="ECO:0000313" key="1">
    <source>
        <dbReference type="EMBL" id="MBE1586692.1"/>
    </source>
</evidence>
<proteinExistence type="predicted"/>
<name>A0ABR9M283_9ACTN</name>